<proteinExistence type="predicted"/>
<dbReference type="AlphaFoldDB" id="A0A3P6EKW7"/>
<accession>A0A3P6EKW7</accession>
<sequence>MPSSNARQLYKLGPYQQHPQVLISFRCRVGMERDPLELVRYAESECQAWFNANKILPHIPQDHIIEEPQVLSLGNICMIDGSWTSTSQFSGSGWGLDG</sequence>
<reference evidence="1" key="1">
    <citation type="submission" date="2018-11" db="EMBL/GenBank/DDBJ databases">
        <authorList>
            <consortium name="Genoscope - CEA"/>
            <person name="William W."/>
        </authorList>
    </citation>
    <scope>NUCLEOTIDE SEQUENCE</scope>
</reference>
<dbReference type="EMBL" id="LR031877">
    <property type="protein sequence ID" value="VDD45267.1"/>
    <property type="molecule type" value="Genomic_DNA"/>
</dbReference>
<gene>
    <name evidence="1" type="ORF">BOLC5T32814H</name>
</gene>
<organism evidence="1">
    <name type="scientific">Brassica oleracea</name>
    <name type="common">Wild cabbage</name>
    <dbReference type="NCBI Taxonomy" id="3712"/>
    <lineage>
        <taxon>Eukaryota</taxon>
        <taxon>Viridiplantae</taxon>
        <taxon>Streptophyta</taxon>
        <taxon>Embryophyta</taxon>
        <taxon>Tracheophyta</taxon>
        <taxon>Spermatophyta</taxon>
        <taxon>Magnoliopsida</taxon>
        <taxon>eudicotyledons</taxon>
        <taxon>Gunneridae</taxon>
        <taxon>Pentapetalae</taxon>
        <taxon>rosids</taxon>
        <taxon>malvids</taxon>
        <taxon>Brassicales</taxon>
        <taxon>Brassicaceae</taxon>
        <taxon>Brassiceae</taxon>
        <taxon>Brassica</taxon>
    </lineage>
</organism>
<evidence type="ECO:0000313" key="1">
    <source>
        <dbReference type="EMBL" id="VDD45267.1"/>
    </source>
</evidence>
<protein>
    <submittedName>
        <fullName evidence="1">Uncharacterized protein</fullName>
    </submittedName>
</protein>
<name>A0A3P6EKW7_BRAOL</name>